<comment type="caution">
    <text evidence="1">The sequence shown here is derived from an EMBL/GenBank/DDBJ whole genome shotgun (WGS) entry which is preliminary data.</text>
</comment>
<evidence type="ECO:0000313" key="1">
    <source>
        <dbReference type="EMBL" id="MFC6062664.1"/>
    </source>
</evidence>
<name>A0ABW1MFX5_9ACTN</name>
<proteinExistence type="predicted"/>
<gene>
    <name evidence="1" type="ORF">ACFP4F_08880</name>
</gene>
<protein>
    <submittedName>
        <fullName evidence="1">Uncharacterized protein</fullName>
    </submittedName>
</protein>
<evidence type="ECO:0000313" key="2">
    <source>
        <dbReference type="Proteomes" id="UP001596139"/>
    </source>
</evidence>
<keyword evidence="2" id="KW-1185">Reference proteome</keyword>
<sequence length="222" mass="25577">MPTAFQARAREAFEEVRSAAELTVAKYDIESERERPLTEADAELIGRYLGTAAVDEVADHLLDSERVHLSWHTADQNIYGEFALNDLRTCVWGQYLPYTDERLAPAEQLVMDEVKVLEEAPGSGRLAAMRVPMDMTPCHEIWLYDMNHKRFDLLDLDYSSYVDILLITKGIPGWQYLYTDTRLADDEFKFLARQLQISLDALEELFPGHDYSDLRARLEARL</sequence>
<reference evidence="2" key="1">
    <citation type="journal article" date="2019" name="Int. J. Syst. Evol. Microbiol.">
        <title>The Global Catalogue of Microorganisms (GCM) 10K type strain sequencing project: providing services to taxonomists for standard genome sequencing and annotation.</title>
        <authorList>
            <consortium name="The Broad Institute Genomics Platform"/>
            <consortium name="The Broad Institute Genome Sequencing Center for Infectious Disease"/>
            <person name="Wu L."/>
            <person name="Ma J."/>
        </authorList>
    </citation>
    <scope>NUCLEOTIDE SEQUENCE [LARGE SCALE GENOMIC DNA]</scope>
    <source>
        <strain evidence="2">CGMCC 1.15180</strain>
    </source>
</reference>
<organism evidence="1 2">
    <name type="scientific">Streptomyces ochraceiscleroticus</name>
    <dbReference type="NCBI Taxonomy" id="47761"/>
    <lineage>
        <taxon>Bacteria</taxon>
        <taxon>Bacillati</taxon>
        <taxon>Actinomycetota</taxon>
        <taxon>Actinomycetes</taxon>
        <taxon>Kitasatosporales</taxon>
        <taxon>Streptomycetaceae</taxon>
        <taxon>Streptomyces</taxon>
    </lineage>
</organism>
<dbReference type="RefSeq" id="WP_051862201.1">
    <property type="nucleotide sequence ID" value="NZ_JBHSPX010000003.1"/>
</dbReference>
<dbReference type="Proteomes" id="UP001596139">
    <property type="component" value="Unassembled WGS sequence"/>
</dbReference>
<dbReference type="EMBL" id="JBHSPX010000003">
    <property type="protein sequence ID" value="MFC6062664.1"/>
    <property type="molecule type" value="Genomic_DNA"/>
</dbReference>
<accession>A0ABW1MFX5</accession>